<accession>A0A8H6QPS6</accession>
<keyword evidence="5" id="KW-1185">Reference proteome</keyword>
<evidence type="ECO:0008006" key="6">
    <source>
        <dbReference type="Google" id="ProtNLM"/>
    </source>
</evidence>
<reference evidence="4" key="1">
    <citation type="submission" date="2020-06" db="EMBL/GenBank/DDBJ databases">
        <title>Draft genome sequences of strains closely related to Aspergillus parafelis and Aspergillus hiratsukae.</title>
        <authorList>
            <person name="Dos Santos R.A.C."/>
            <person name="Rivero-Menendez O."/>
            <person name="Steenwyk J.L."/>
            <person name="Mead M.E."/>
            <person name="Goldman G.H."/>
            <person name="Alastruey-Izquierdo A."/>
            <person name="Rokas A."/>
        </authorList>
    </citation>
    <scope>NUCLEOTIDE SEQUENCE</scope>
    <source>
        <strain evidence="3">CNM-CM5623</strain>
        <strain evidence="4">CNM-CM7691</strain>
    </source>
</reference>
<comment type="caution">
    <text evidence="4">The sequence shown here is derived from an EMBL/GenBank/DDBJ whole genome shotgun (WGS) entry which is preliminary data.</text>
</comment>
<sequence length="112" mass="11577">MAPTKEAASSTSTSTSTSSSSPSSCPTNSASDANTNISDHGSGDSKTLAVGVGVGVSLGVVSLISLIWGVYERRKRQQLLNSMPSMMPMNSDPYAPPAVAKNQYTEPQELAP</sequence>
<keyword evidence="2" id="KW-0472">Membrane</keyword>
<keyword evidence="2" id="KW-1133">Transmembrane helix</keyword>
<keyword evidence="2" id="KW-0812">Transmembrane</keyword>
<evidence type="ECO:0000313" key="4">
    <source>
        <dbReference type="EMBL" id="KAF7176509.1"/>
    </source>
</evidence>
<feature type="region of interest" description="Disordered" evidence="1">
    <location>
        <begin position="83"/>
        <end position="112"/>
    </location>
</feature>
<evidence type="ECO:0000256" key="2">
    <source>
        <dbReference type="SAM" id="Phobius"/>
    </source>
</evidence>
<organism evidence="4 5">
    <name type="scientific">Aspergillus felis</name>
    <dbReference type="NCBI Taxonomy" id="1287682"/>
    <lineage>
        <taxon>Eukaryota</taxon>
        <taxon>Fungi</taxon>
        <taxon>Dikarya</taxon>
        <taxon>Ascomycota</taxon>
        <taxon>Pezizomycotina</taxon>
        <taxon>Eurotiomycetes</taxon>
        <taxon>Eurotiomycetidae</taxon>
        <taxon>Eurotiales</taxon>
        <taxon>Aspergillaceae</taxon>
        <taxon>Aspergillus</taxon>
        <taxon>Aspergillus subgen. Fumigati</taxon>
    </lineage>
</organism>
<feature type="region of interest" description="Disordered" evidence="1">
    <location>
        <begin position="1"/>
        <end position="48"/>
    </location>
</feature>
<dbReference type="EMBL" id="JACBAG010001911">
    <property type="protein sequence ID" value="KAF7176509.1"/>
    <property type="molecule type" value="Genomic_DNA"/>
</dbReference>
<proteinExistence type="predicted"/>
<evidence type="ECO:0000313" key="5">
    <source>
        <dbReference type="Proteomes" id="UP000641853"/>
    </source>
</evidence>
<dbReference type="Proteomes" id="UP000654922">
    <property type="component" value="Unassembled WGS sequence"/>
</dbReference>
<feature type="transmembrane region" description="Helical" evidence="2">
    <location>
        <begin position="48"/>
        <end position="71"/>
    </location>
</feature>
<gene>
    <name evidence="3" type="ORF">CNMCM5623_007708</name>
    <name evidence="4" type="ORF">CNMCM7691_002827</name>
</gene>
<evidence type="ECO:0000313" key="3">
    <source>
        <dbReference type="EMBL" id="KAF7162417.1"/>
    </source>
</evidence>
<evidence type="ECO:0000256" key="1">
    <source>
        <dbReference type="SAM" id="MobiDB-lite"/>
    </source>
</evidence>
<dbReference type="EMBL" id="JACBAE010001353">
    <property type="protein sequence ID" value="KAF7162417.1"/>
    <property type="molecule type" value="Genomic_DNA"/>
</dbReference>
<name>A0A8H6QPS6_9EURO</name>
<feature type="compositionally biased region" description="Low complexity" evidence="1">
    <location>
        <begin position="7"/>
        <end position="31"/>
    </location>
</feature>
<dbReference type="AlphaFoldDB" id="A0A8H6QPS6"/>
<protein>
    <recommendedName>
        <fullName evidence="6">Mid2 domain-containing protein</fullName>
    </recommendedName>
</protein>
<dbReference type="Proteomes" id="UP000641853">
    <property type="component" value="Unassembled WGS sequence"/>
</dbReference>